<dbReference type="SMART" id="SM01026">
    <property type="entry name" value="Beach"/>
    <property type="match status" value="1"/>
</dbReference>
<dbReference type="InterPro" id="IPR050865">
    <property type="entry name" value="BEACH_Domain"/>
</dbReference>
<protein>
    <recommendedName>
        <fullName evidence="6">Beige/BEACH domain containing protein</fullName>
    </recommendedName>
</protein>
<name>A0ABR2KGR5_9EUKA</name>
<evidence type="ECO:0000259" key="3">
    <source>
        <dbReference type="PROSITE" id="PS51783"/>
    </source>
</evidence>
<dbReference type="EMBL" id="JAPFFF010000005">
    <property type="protein sequence ID" value="KAK8890348.1"/>
    <property type="molecule type" value="Genomic_DNA"/>
</dbReference>
<dbReference type="InterPro" id="IPR036372">
    <property type="entry name" value="BEACH_dom_sf"/>
</dbReference>
<sequence>MKSLVLDPTPIASILELVNTTTFNTDLIFAEVNELKQFILPKFKPGQIQTLRDAKDDIVSITEFFTITELKFKLNNEEIKLLVNIINQTLNAEISKYASCVILVGFLTFVHRIFFREPIQYLICDAILHIDQSYIEIALSSFFFAFKIIAKHKIDTITPEFIQSITYFYIFDYQYPEETVEVLYQLMSNVYKVKSTNIPSLLQVVCQVSQCQNIILSSNLIDKFLNLFQPNFLDLKVDYVITFSHLLNKATPNEFKSTFIELPQHIINGLQQNSSPLPLPSTDTSSENHSIIINDQTVLSSSYFTPKFDFFKEPFDRSLLKKVPEVQPINNQVIQVLDHLFNSITFLKQYSNDFLNSLVTFITSKKIFIFELIDIFFKCAKSASKMINLSLDFDQISTFSYINDPQLTLFNSNCNPLFFVRKEMVGFFLVSQQPNFFKQFIQKVVKWPLFYAEILFYLSELKEDLKIFLTNNRNINFILDSISLYSKASQSSEEDDQNYLKEIRIGRSYLISFISEMIDEYGDLVMTKDKIIYPLLGQLFERNLRDYTLKILKKYFLISKNPTPILNGIATVINGIIAQELLNENDHYDQCIELLISLFEMLNEVSKLNENFNEIENVFKSVSSLQLRKKGNSIDFFYTYLDALYLHHMKYSVKPLIPFILKCIHIFYNEGEFDEKLYDSLVRFIQDDTIQSPEFLHIILNLFNHSPLFDKFMNLLNDLLKNKENRIICSNSGFDEYLIDLVTDDEDVKIQKNFLNAFKEIAKTKSSSSVVFKFISKLRPNDNSFLPNNEEILLEVLREMVLDYYFENTHMTYSCGKKYESSEKPQEFTKEKGKFTFYFWIFFHNKEKIEDEIEYTLINIEKTFSIVIQKGQLFLKTLENKYFIKGIETYWKWNLIAISSHKKYQKLSIHVNSQIPDQKLDFVNFDIDPSKVTIGDPRLHNNNDIEICNVSFMRHEKSIDVSKIYNEGPNRMIRAIRFHREKEEDKNERISKGNYNFVDYLLHSWEIDIILPLFALCDISYSNQSNFLNAFYYSMEIFVPSFLSLRNASSDIFLALSCILLTYSADKLTFSMYNRFFELFEFITDEELKDTLFVNVLSNDEIWSRNESEVEKIVVHWSKYLVDAFIKQFSFSYVLNYSYSYLNLPKEKFENCMKSIRSILIAISKDHFTKEDFDNLIIECIGTINESSFLALQALVYEINDKLKSMKLKLIDFIQLNRIIIHKNQSLICLMIETIIVLHKQKVINQITLFEHLTLIMQDLPATAIHIEFFERIIGHLKVGVVELVPICAWFCFKENDLQASQKFTSVFCSIKSFKNEGLLIWPLILAFKSEDEIKSSIIYHIADVMTDKWKEILILIDLIFTAIKNDPKDLQFCFMDHLMTQISQIQEKVNLTEFVDYYLFLILYQRTNFSICEEMTKLLSDTFNQKSDTDNQKNSFYAFPSVLNSNIIKISKDESYDLNFVLYFRNDSKDNHFIDDLRLIKLFESLSIVHNGRVEMTTKSILSVLNHQHPTFVQKNSIQNNPLFLKTLNQLNYSDVLSEYKKIFKELSKKMSDSIKYTIFGFSTFSIDYHPYGDFQSIVPQRRKKNRMIWARLWSSLSISKGPWDSKMVTEYRGPSRWKRDQTICFAMSPMKMKKNFHFITHGGKSPENKPKPKTALALFADSSTDLISPSSSVAFDLDQLLDENNDGNHESRDSKLIASNLSPDDPSNDEIRLNPKKANKLAYVANCKVVKLTGQYDSKFLLFKDKIVIQVFNRKSISIPLNKIKYILRKSRFHRPTAIEMYTSERLSFFVDFLSEESWNSVIDNMVKIKVKCKNFMPKLSFSSYFQSLGYTAKWKERKISNFEYLMRLNILSGRSFNDLSQYPFLPWILKDYGSTFLDLKKDDIYRPLNRPIGTIEESTLSRIIERYNDLLDGFDAETRPNMFPSGPISPLSICLFLTRMEPFTTLHIQFQGGKFDMPDRLVTSIEQLFASIVKGNAESWELSPEFFFQAEFLTNDNQFDLGTINNERIDDIELPKWSNSPFDFIYKHRKALESDFVSEHLNEWIDLNFGYLQKNPEVYNLYDDKLYEDVWSHYQFSNEKVRKIVETSLSLVGQIPSQIFKEPHVKRKASQIDYLSCQRKSKLHQIESPVNDTVSCVFFQNKNEILLLSISINYEVTTIAISIDNDKAKVVNKEDFSEILRKRGKKDEKIEIKKVGNRKFALVKEDSFLLYSTDKYTNYIFEIPYVSCISSSHDWTIFSCRESILNIYQKNKRIASTHQYRDVITCCSLSNKYQMIVTGTKDGGLIVSTLNGINVRVIEIGNSPKKVMITPGWGFIVAYTEPLNLNESPEIIVHSLNGTFIKRLKLDAQIDEWVGWKSKSGFDFIAFNQGKKISYLEVYFLEKIFVARVSRQLIGFTYSVENDSFVFVEKDGIIEKLYYPIDDLNIIDNNVNK</sequence>
<proteinExistence type="predicted"/>
<dbReference type="InterPro" id="IPR000409">
    <property type="entry name" value="BEACH_dom"/>
</dbReference>
<evidence type="ECO:0008006" key="6">
    <source>
        <dbReference type="Google" id="ProtNLM"/>
    </source>
</evidence>
<feature type="region of interest" description="Disordered" evidence="1">
    <location>
        <begin position="1686"/>
        <end position="1711"/>
    </location>
</feature>
<feature type="compositionally biased region" description="Basic and acidic residues" evidence="1">
    <location>
        <begin position="1688"/>
        <end position="1697"/>
    </location>
</feature>
<dbReference type="SUPFAM" id="SSF50978">
    <property type="entry name" value="WD40 repeat-like"/>
    <property type="match status" value="1"/>
</dbReference>
<dbReference type="CDD" id="cd06071">
    <property type="entry name" value="Beach"/>
    <property type="match status" value="1"/>
</dbReference>
<gene>
    <name evidence="4" type="ORF">M9Y10_035123</name>
</gene>
<dbReference type="PROSITE" id="PS50197">
    <property type="entry name" value="BEACH"/>
    <property type="match status" value="1"/>
</dbReference>
<accession>A0ABR2KGR5</accession>
<dbReference type="PROSITE" id="PS51783">
    <property type="entry name" value="PH_BEACH"/>
    <property type="match status" value="1"/>
</dbReference>
<feature type="domain" description="BEACH" evidence="2">
    <location>
        <begin position="1822"/>
        <end position="2110"/>
    </location>
</feature>
<evidence type="ECO:0000313" key="4">
    <source>
        <dbReference type="EMBL" id="KAK8890348.1"/>
    </source>
</evidence>
<dbReference type="Pfam" id="PF02138">
    <property type="entry name" value="Beach"/>
    <property type="match status" value="1"/>
</dbReference>
<dbReference type="PANTHER" id="PTHR13743:SF161">
    <property type="entry name" value="BEIGE_BEACH DOMAIN CONTAINING PROTEIN"/>
    <property type="match status" value="1"/>
</dbReference>
<dbReference type="Proteomes" id="UP001470230">
    <property type="component" value="Unassembled WGS sequence"/>
</dbReference>
<dbReference type="SUPFAM" id="SSF81837">
    <property type="entry name" value="BEACH domain"/>
    <property type="match status" value="1"/>
</dbReference>
<dbReference type="InterPro" id="IPR023362">
    <property type="entry name" value="PH-BEACH_dom"/>
</dbReference>
<evidence type="ECO:0000256" key="1">
    <source>
        <dbReference type="SAM" id="MobiDB-lite"/>
    </source>
</evidence>
<feature type="domain" description="BEACH-type PH" evidence="3">
    <location>
        <begin position="1708"/>
        <end position="1809"/>
    </location>
</feature>
<comment type="caution">
    <text evidence="4">The sequence shown here is derived from an EMBL/GenBank/DDBJ whole genome shotgun (WGS) entry which is preliminary data.</text>
</comment>
<evidence type="ECO:0000313" key="5">
    <source>
        <dbReference type="Proteomes" id="UP001470230"/>
    </source>
</evidence>
<dbReference type="Gene3D" id="1.10.1540.10">
    <property type="entry name" value="BEACH domain"/>
    <property type="match status" value="1"/>
</dbReference>
<evidence type="ECO:0000259" key="2">
    <source>
        <dbReference type="PROSITE" id="PS50197"/>
    </source>
</evidence>
<organism evidence="4 5">
    <name type="scientific">Tritrichomonas musculus</name>
    <dbReference type="NCBI Taxonomy" id="1915356"/>
    <lineage>
        <taxon>Eukaryota</taxon>
        <taxon>Metamonada</taxon>
        <taxon>Parabasalia</taxon>
        <taxon>Tritrichomonadida</taxon>
        <taxon>Tritrichomonadidae</taxon>
        <taxon>Tritrichomonas</taxon>
    </lineage>
</organism>
<reference evidence="4 5" key="1">
    <citation type="submission" date="2024-04" db="EMBL/GenBank/DDBJ databases">
        <title>Tritrichomonas musculus Genome.</title>
        <authorList>
            <person name="Alves-Ferreira E."/>
            <person name="Grigg M."/>
            <person name="Lorenzi H."/>
            <person name="Galac M."/>
        </authorList>
    </citation>
    <scope>NUCLEOTIDE SEQUENCE [LARGE SCALE GENOMIC DNA]</scope>
    <source>
        <strain evidence="4 5">EAF2021</strain>
    </source>
</reference>
<dbReference type="PANTHER" id="PTHR13743">
    <property type="entry name" value="BEIGE/BEACH-RELATED"/>
    <property type="match status" value="1"/>
</dbReference>
<keyword evidence="5" id="KW-1185">Reference proteome</keyword>
<dbReference type="SUPFAM" id="SSF50729">
    <property type="entry name" value="PH domain-like"/>
    <property type="match status" value="1"/>
</dbReference>
<dbReference type="InterPro" id="IPR036322">
    <property type="entry name" value="WD40_repeat_dom_sf"/>
</dbReference>